<evidence type="ECO:0000313" key="11">
    <source>
        <dbReference type="Proteomes" id="UP001595752"/>
    </source>
</evidence>
<dbReference type="SUPFAM" id="SSF103481">
    <property type="entry name" value="Multidrug resistance efflux transporter EmrE"/>
    <property type="match status" value="2"/>
</dbReference>
<comment type="caution">
    <text evidence="10">The sequence shown here is derived from an EMBL/GenBank/DDBJ whole genome shotgun (WGS) entry which is preliminary data.</text>
</comment>
<comment type="subcellular location">
    <subcellularLocation>
        <location evidence="1">Cell membrane</location>
        <topology evidence="1">Multi-pass membrane protein</topology>
    </subcellularLocation>
</comment>
<feature type="transmembrane region" description="Helical" evidence="8">
    <location>
        <begin position="214"/>
        <end position="233"/>
    </location>
</feature>
<keyword evidence="4" id="KW-1003">Cell membrane</keyword>
<comment type="similarity">
    <text evidence="2">Belongs to the EamA transporter family.</text>
</comment>
<proteinExistence type="inferred from homology"/>
<keyword evidence="3" id="KW-0813">Transport</keyword>
<dbReference type="NCBIfam" id="TIGR00688">
    <property type="entry name" value="rarD"/>
    <property type="match status" value="1"/>
</dbReference>
<feature type="transmembrane region" description="Helical" evidence="8">
    <location>
        <begin position="153"/>
        <end position="170"/>
    </location>
</feature>
<dbReference type="InterPro" id="IPR037185">
    <property type="entry name" value="EmrE-like"/>
</dbReference>
<dbReference type="InterPro" id="IPR000620">
    <property type="entry name" value="EamA_dom"/>
</dbReference>
<evidence type="ECO:0000259" key="9">
    <source>
        <dbReference type="Pfam" id="PF00892"/>
    </source>
</evidence>
<dbReference type="PANTHER" id="PTHR22911:SF137">
    <property type="entry name" value="SOLUTE CARRIER FAMILY 35 MEMBER G2-RELATED"/>
    <property type="match status" value="1"/>
</dbReference>
<organism evidence="10 11">
    <name type="scientific">Bacillus songklensis</name>
    <dbReference type="NCBI Taxonomy" id="1069116"/>
    <lineage>
        <taxon>Bacteria</taxon>
        <taxon>Bacillati</taxon>
        <taxon>Bacillota</taxon>
        <taxon>Bacilli</taxon>
        <taxon>Bacillales</taxon>
        <taxon>Bacillaceae</taxon>
        <taxon>Bacillus</taxon>
    </lineage>
</organism>
<dbReference type="InterPro" id="IPR004626">
    <property type="entry name" value="RarD"/>
</dbReference>
<keyword evidence="7 8" id="KW-0472">Membrane</keyword>
<dbReference type="Pfam" id="PF00892">
    <property type="entry name" value="EamA"/>
    <property type="match status" value="2"/>
</dbReference>
<feature type="transmembrane region" description="Helical" evidence="8">
    <location>
        <begin position="7"/>
        <end position="26"/>
    </location>
</feature>
<feature type="transmembrane region" description="Helical" evidence="8">
    <location>
        <begin position="245"/>
        <end position="265"/>
    </location>
</feature>
<keyword evidence="6 8" id="KW-1133">Transmembrane helix</keyword>
<dbReference type="EMBL" id="JBHRZT010000007">
    <property type="protein sequence ID" value="MFC3882245.1"/>
    <property type="molecule type" value="Genomic_DNA"/>
</dbReference>
<keyword evidence="5 8" id="KW-0812">Transmembrane</keyword>
<feature type="transmembrane region" description="Helical" evidence="8">
    <location>
        <begin position="131"/>
        <end position="147"/>
    </location>
</feature>
<dbReference type="RefSeq" id="WP_377911531.1">
    <property type="nucleotide sequence ID" value="NZ_JBHRZT010000007.1"/>
</dbReference>
<reference evidence="11" key="1">
    <citation type="journal article" date="2019" name="Int. J. Syst. Evol. Microbiol.">
        <title>The Global Catalogue of Microorganisms (GCM) 10K type strain sequencing project: providing services to taxonomists for standard genome sequencing and annotation.</title>
        <authorList>
            <consortium name="The Broad Institute Genomics Platform"/>
            <consortium name="The Broad Institute Genome Sequencing Center for Infectious Disease"/>
            <person name="Wu L."/>
            <person name="Ma J."/>
        </authorList>
    </citation>
    <scope>NUCLEOTIDE SEQUENCE [LARGE SCALE GENOMIC DNA]</scope>
    <source>
        <strain evidence="11">CCUG 61889</strain>
    </source>
</reference>
<feature type="domain" description="EamA" evidence="9">
    <location>
        <begin position="156"/>
        <end position="287"/>
    </location>
</feature>
<evidence type="ECO:0000256" key="7">
    <source>
        <dbReference type="ARBA" id="ARBA00023136"/>
    </source>
</evidence>
<evidence type="ECO:0000256" key="1">
    <source>
        <dbReference type="ARBA" id="ARBA00004651"/>
    </source>
</evidence>
<sequence>MQQNQTTGIVYAAGAYLMWGVLPLYWKLLDQVPSEEILAHRVFWSFIFMMILLAAGRRIGESLREFKKLMRSPKSFFSLAAASLLISINWFVYIWAVNHGHVIEASLGYYINPLVSILLGIIVLKEKLNSWQIISVVSAAAGVLFLTGHYGKFPWIALILALSFGLYGLAKKMIPMDSTMGLTFETLMVTPLAVAYLVLLFVKGEAGFGTASLLNHALLIGAGVATAVPLLYFAKGAKLIPLSMVGILQYIAPTITLILGVFVFHEHFSKVHMLAFSFIWTGSIIFSLAKTKFMMNHQPKLRKSRSLGA</sequence>
<evidence type="ECO:0000256" key="5">
    <source>
        <dbReference type="ARBA" id="ARBA00022692"/>
    </source>
</evidence>
<protein>
    <submittedName>
        <fullName evidence="10">EamA family transporter RarD</fullName>
    </submittedName>
</protein>
<dbReference type="Proteomes" id="UP001595752">
    <property type="component" value="Unassembled WGS sequence"/>
</dbReference>
<evidence type="ECO:0000313" key="10">
    <source>
        <dbReference type="EMBL" id="MFC3882245.1"/>
    </source>
</evidence>
<evidence type="ECO:0000256" key="6">
    <source>
        <dbReference type="ARBA" id="ARBA00022989"/>
    </source>
</evidence>
<name>A0ABV8AXE8_9BACI</name>
<evidence type="ECO:0000256" key="4">
    <source>
        <dbReference type="ARBA" id="ARBA00022475"/>
    </source>
</evidence>
<evidence type="ECO:0000256" key="3">
    <source>
        <dbReference type="ARBA" id="ARBA00022448"/>
    </source>
</evidence>
<evidence type="ECO:0000256" key="8">
    <source>
        <dbReference type="SAM" id="Phobius"/>
    </source>
</evidence>
<evidence type="ECO:0000256" key="2">
    <source>
        <dbReference type="ARBA" id="ARBA00007362"/>
    </source>
</evidence>
<feature type="transmembrane region" description="Helical" evidence="8">
    <location>
        <begin position="76"/>
        <end position="95"/>
    </location>
</feature>
<feature type="transmembrane region" description="Helical" evidence="8">
    <location>
        <begin position="38"/>
        <end position="55"/>
    </location>
</feature>
<feature type="transmembrane region" description="Helical" evidence="8">
    <location>
        <begin position="271"/>
        <end position="289"/>
    </location>
</feature>
<dbReference type="PANTHER" id="PTHR22911">
    <property type="entry name" value="ACYL-MALONYL CONDENSING ENZYME-RELATED"/>
    <property type="match status" value="1"/>
</dbReference>
<feature type="domain" description="EamA" evidence="9">
    <location>
        <begin position="7"/>
        <end position="147"/>
    </location>
</feature>
<feature type="transmembrane region" description="Helical" evidence="8">
    <location>
        <begin position="107"/>
        <end position="124"/>
    </location>
</feature>
<accession>A0ABV8AXE8</accession>
<feature type="transmembrane region" description="Helical" evidence="8">
    <location>
        <begin position="182"/>
        <end position="202"/>
    </location>
</feature>
<gene>
    <name evidence="10" type="primary">rarD</name>
    <name evidence="10" type="ORF">ACFOU2_01355</name>
</gene>
<keyword evidence="11" id="KW-1185">Reference proteome</keyword>